<dbReference type="InterPro" id="IPR008753">
    <property type="entry name" value="Peptidase_M13_N"/>
</dbReference>
<dbReference type="Ensembl" id="ENSJHYT00000005321.1">
    <property type="protein sequence ID" value="ENSJHYP00000004294.1"/>
    <property type="gene ID" value="ENSJHYG00000001900.1"/>
</dbReference>
<keyword evidence="19" id="KW-1015">Disulfide bond</keyword>
<dbReference type="GO" id="GO:0004222">
    <property type="term" value="F:metalloendopeptidase activity"/>
    <property type="evidence" value="ECO:0007669"/>
    <property type="project" value="UniProtKB-EC"/>
</dbReference>
<dbReference type="EC" id="3.4.24.11" evidence="5"/>
<evidence type="ECO:0000256" key="25">
    <source>
        <dbReference type="ARBA" id="ARBA00032584"/>
    </source>
</evidence>
<keyword evidence="17" id="KW-0482">Metalloprotease</keyword>
<keyword evidence="13" id="KW-0378">Hydrolase</keyword>
<dbReference type="PROSITE" id="PS51885">
    <property type="entry name" value="NEPRILYSIN"/>
    <property type="match status" value="1"/>
</dbReference>
<evidence type="ECO:0000256" key="12">
    <source>
        <dbReference type="ARBA" id="ARBA00022723"/>
    </source>
</evidence>
<comment type="subcellular location">
    <subcellularLocation>
        <location evidence="3">Cell membrane</location>
        <topology evidence="3">Single-pass type II membrane protein</topology>
    </subcellularLocation>
</comment>
<keyword evidence="18" id="KW-0472">Membrane</keyword>
<evidence type="ECO:0000256" key="18">
    <source>
        <dbReference type="ARBA" id="ARBA00023136"/>
    </source>
</evidence>
<dbReference type="Pfam" id="PF01431">
    <property type="entry name" value="Peptidase_M13"/>
    <property type="match status" value="1"/>
</dbReference>
<dbReference type="Gene3D" id="3.40.390.10">
    <property type="entry name" value="Collagenase (Catalytic Domain)"/>
    <property type="match status" value="1"/>
</dbReference>
<evidence type="ECO:0000256" key="7">
    <source>
        <dbReference type="ARBA" id="ARBA00022475"/>
    </source>
</evidence>
<organism evidence="32 33">
    <name type="scientific">Junco hyemalis</name>
    <name type="common">Dark-eyed junco</name>
    <dbReference type="NCBI Taxonomy" id="40217"/>
    <lineage>
        <taxon>Eukaryota</taxon>
        <taxon>Metazoa</taxon>
        <taxon>Chordata</taxon>
        <taxon>Craniata</taxon>
        <taxon>Vertebrata</taxon>
        <taxon>Euteleostomi</taxon>
        <taxon>Archelosauria</taxon>
        <taxon>Archosauria</taxon>
        <taxon>Dinosauria</taxon>
        <taxon>Saurischia</taxon>
        <taxon>Theropoda</taxon>
        <taxon>Coelurosauria</taxon>
        <taxon>Aves</taxon>
        <taxon>Neognathae</taxon>
        <taxon>Neoaves</taxon>
        <taxon>Telluraves</taxon>
        <taxon>Australaves</taxon>
        <taxon>Passeriformes</taxon>
        <taxon>Passerellidae</taxon>
        <taxon>Junco</taxon>
    </lineage>
</organism>
<evidence type="ECO:0000256" key="24">
    <source>
        <dbReference type="ARBA" id="ARBA00031486"/>
    </source>
</evidence>
<evidence type="ECO:0000256" key="20">
    <source>
        <dbReference type="ARBA" id="ARBA00023180"/>
    </source>
</evidence>
<keyword evidence="33" id="KW-1185">Reference proteome</keyword>
<dbReference type="Proteomes" id="UP000694408">
    <property type="component" value="Unplaced"/>
</dbReference>
<comment type="catalytic activity">
    <reaction evidence="26">
        <text>neurotensin + H2O = neurotensin(1-10) + L-tyrosyl-L-isoleucyl-L-leucine</text>
        <dbReference type="Rhea" id="RHEA:71479"/>
        <dbReference type="ChEBI" id="CHEBI:15377"/>
        <dbReference type="ChEBI" id="CHEBI:147362"/>
        <dbReference type="ChEBI" id="CHEBI:190705"/>
        <dbReference type="ChEBI" id="CHEBI:190707"/>
    </reaction>
    <physiologicalReaction direction="left-to-right" evidence="26">
        <dbReference type="Rhea" id="RHEA:71480"/>
    </physiologicalReaction>
</comment>
<dbReference type="PANTHER" id="PTHR11733:SF114">
    <property type="entry name" value="NEPRILYSIN"/>
    <property type="match status" value="1"/>
</dbReference>
<evidence type="ECO:0000259" key="30">
    <source>
        <dbReference type="Pfam" id="PF01431"/>
    </source>
</evidence>
<evidence type="ECO:0000256" key="9">
    <source>
        <dbReference type="ARBA" id="ARBA00022670"/>
    </source>
</evidence>
<evidence type="ECO:0000256" key="4">
    <source>
        <dbReference type="ARBA" id="ARBA00007357"/>
    </source>
</evidence>
<evidence type="ECO:0000256" key="26">
    <source>
        <dbReference type="ARBA" id="ARBA00047638"/>
    </source>
</evidence>
<evidence type="ECO:0000256" key="19">
    <source>
        <dbReference type="ARBA" id="ARBA00023157"/>
    </source>
</evidence>
<comment type="catalytic activity">
    <reaction evidence="1">
        <text>Preferential cleavage of polypeptides between hydrophobic residues, particularly with Phe or Tyr at P1'.</text>
        <dbReference type="EC" id="3.4.24.11"/>
    </reaction>
</comment>
<feature type="domain" description="Peptidase M13 N-terminal" evidence="31">
    <location>
        <begin position="77"/>
        <end position="379"/>
    </location>
</feature>
<evidence type="ECO:0000256" key="27">
    <source>
        <dbReference type="ARBA" id="ARBA00048093"/>
    </source>
</evidence>
<keyword evidence="14" id="KW-0862">Zinc</keyword>
<evidence type="ECO:0000256" key="29">
    <source>
        <dbReference type="ARBA" id="ARBA00049470"/>
    </source>
</evidence>
<keyword evidence="8" id="KW-0597">Phosphoprotein</keyword>
<dbReference type="GO" id="GO:0097242">
    <property type="term" value="P:amyloid-beta clearance"/>
    <property type="evidence" value="ECO:0007669"/>
    <property type="project" value="TreeGrafter"/>
</dbReference>
<dbReference type="Gene3D" id="1.10.1380.10">
    <property type="entry name" value="Neutral endopeptidase , domain2"/>
    <property type="match status" value="2"/>
</dbReference>
<evidence type="ECO:0000256" key="10">
    <source>
        <dbReference type="ARBA" id="ARBA00022692"/>
    </source>
</evidence>
<keyword evidence="7" id="KW-1003">Cell membrane</keyword>
<dbReference type="PANTHER" id="PTHR11733">
    <property type="entry name" value="ZINC METALLOPROTEASE FAMILY M13 NEPRILYSIN-RELATED"/>
    <property type="match status" value="1"/>
</dbReference>
<name>A0A8C5IMP4_JUNHY</name>
<comment type="cofactor">
    <cofactor evidence="2">
        <name>Zn(2+)</name>
        <dbReference type="ChEBI" id="CHEBI:29105"/>
    </cofactor>
</comment>
<dbReference type="GO" id="GO:0046872">
    <property type="term" value="F:metal ion binding"/>
    <property type="evidence" value="ECO:0007669"/>
    <property type="project" value="UniProtKB-KW"/>
</dbReference>
<evidence type="ECO:0000256" key="14">
    <source>
        <dbReference type="ARBA" id="ARBA00022833"/>
    </source>
</evidence>
<comment type="catalytic activity">
    <reaction evidence="29">
        <text>substance P + H2O = substance P(1-9) + L-Leu-L-Met-NH2</text>
        <dbReference type="Rhea" id="RHEA:71459"/>
        <dbReference type="ChEBI" id="CHEBI:15377"/>
        <dbReference type="ChEBI" id="CHEBI:190692"/>
        <dbReference type="ChEBI" id="CHEBI:190693"/>
        <dbReference type="ChEBI" id="CHEBI:190700"/>
    </reaction>
    <physiologicalReaction direction="left-to-right" evidence="29">
        <dbReference type="Rhea" id="RHEA:71460"/>
    </physiologicalReaction>
</comment>
<evidence type="ECO:0000256" key="6">
    <source>
        <dbReference type="ARBA" id="ARBA00022077"/>
    </source>
</evidence>
<keyword evidence="9" id="KW-0645">Protease</keyword>
<dbReference type="PRINTS" id="PR00786">
    <property type="entry name" value="NEPRILYSIN"/>
</dbReference>
<protein>
    <recommendedName>
        <fullName evidence="6">Neprilysin</fullName>
        <ecNumber evidence="5">3.4.24.11</ecNumber>
    </recommendedName>
    <alternativeName>
        <fullName evidence="25">Atriopeptidase</fullName>
    </alternativeName>
    <alternativeName>
        <fullName evidence="23">Enkephalinase</fullName>
    </alternativeName>
    <alternativeName>
        <fullName evidence="22">Neutral endopeptidase 24.11</fullName>
    </alternativeName>
    <alternativeName>
        <fullName evidence="24">Skin fibroblast elastase</fullName>
    </alternativeName>
</protein>
<evidence type="ECO:0000259" key="31">
    <source>
        <dbReference type="Pfam" id="PF05649"/>
    </source>
</evidence>
<evidence type="ECO:0000256" key="5">
    <source>
        <dbReference type="ARBA" id="ARBA00012521"/>
    </source>
</evidence>
<comment type="catalytic activity">
    <reaction evidence="28">
        <text>neurotensin + H2O = neurotensin(1-11) + L-isoleucyl-L-leucine</text>
        <dbReference type="Rhea" id="RHEA:71475"/>
        <dbReference type="ChEBI" id="CHEBI:15377"/>
        <dbReference type="ChEBI" id="CHEBI:147362"/>
        <dbReference type="ChEBI" id="CHEBI:190704"/>
        <dbReference type="ChEBI" id="CHEBI:190706"/>
    </reaction>
    <physiologicalReaction direction="left-to-right" evidence="28">
        <dbReference type="Rhea" id="RHEA:71476"/>
    </physiologicalReaction>
</comment>
<evidence type="ECO:0000313" key="33">
    <source>
        <dbReference type="Proteomes" id="UP000694408"/>
    </source>
</evidence>
<evidence type="ECO:0000256" key="15">
    <source>
        <dbReference type="ARBA" id="ARBA00022968"/>
    </source>
</evidence>
<dbReference type="CDD" id="cd08662">
    <property type="entry name" value="M13"/>
    <property type="match status" value="1"/>
</dbReference>
<evidence type="ECO:0000256" key="23">
    <source>
        <dbReference type="ARBA" id="ARBA00031362"/>
    </source>
</evidence>
<accession>A0A8C5IMP4</accession>
<feature type="domain" description="Peptidase M13 C-terminal" evidence="30">
    <location>
        <begin position="461"/>
        <end position="615"/>
    </location>
</feature>
<comment type="catalytic activity">
    <reaction evidence="27">
        <text>substance P + H2O = substance P(1-7) + L-Phe-Gly-L-Leu-L-Met-NH2</text>
        <dbReference type="Rhea" id="RHEA:71467"/>
        <dbReference type="ChEBI" id="CHEBI:15377"/>
        <dbReference type="ChEBI" id="CHEBI:190692"/>
        <dbReference type="ChEBI" id="CHEBI:190695"/>
        <dbReference type="ChEBI" id="CHEBI:190698"/>
    </reaction>
    <physiologicalReaction direction="left-to-right" evidence="27">
        <dbReference type="Rhea" id="RHEA:71468"/>
    </physiologicalReaction>
</comment>
<evidence type="ECO:0000256" key="3">
    <source>
        <dbReference type="ARBA" id="ARBA00004401"/>
    </source>
</evidence>
<keyword evidence="11" id="KW-0519">Myristate</keyword>
<keyword evidence="20" id="KW-0325">Glycoprotein</keyword>
<dbReference type="InterPro" id="IPR042089">
    <property type="entry name" value="Peptidase_M13_dom_2"/>
</dbReference>
<comment type="similarity">
    <text evidence="4">Belongs to the peptidase M13 family.</text>
</comment>
<feature type="domain" description="Peptidase M13 N-terminal" evidence="31">
    <location>
        <begin position="7"/>
        <end position="76"/>
    </location>
</feature>
<evidence type="ECO:0000256" key="16">
    <source>
        <dbReference type="ARBA" id="ARBA00022989"/>
    </source>
</evidence>
<sequence>MDPSARPCQDFYQYACGGWLKRNVIPETSSRYSNFDILRDELEVVLKDVLDTPSTNDIPAVQKAKTLYRSCINERTAWTAETAIAQLNSRYGKKVLINFFVGTDDKNSTAHIIHIDQPGLGLPSRDYYECSGAYQEACSAYVDFMISVAKLIRQERNLPVNESDISAQMRRVMDLEKEIANATTKSEDRNDPLLLYNKMTLAQLQKNFSLVINSKDFNWSEFINAIMSTVQINVDNTEHVIVYDPDYLLKLRSILEKYSSRDLQNYMAWRFVMDLVNSLSRDYKDTRNAFRKALYGTTSESAVWRRCANYVNGNMESAVGRLYVEEAFAGDSKHVVEEMIADIRDVFIKTLDELSWMDAETKKRAEQKARAIKERIGYPDEIVTDDDKLNSEYQELNYKEEEYFENIIQNLVFTQKKRLKKLREKVDKEEWISGAAVVNAFYSASRNQIGKVYLFIFYICRNFNENGDLVDWWSEESARKFKELSQCMVYQYGNFSWDLAGGQNLSGINTLGENIADNGGVRQAYKAYENFERKHGKEKLLPGLDMNHKQLFFLNFAQVWCGTYRPEYAVNSIKTDVHSPGRFRVLGSLQNSPEFSEAFSCTTRDNMDPAEKCRVW</sequence>
<dbReference type="Pfam" id="PF05649">
    <property type="entry name" value="Peptidase_M13_N"/>
    <property type="match status" value="2"/>
</dbReference>
<evidence type="ECO:0000256" key="21">
    <source>
        <dbReference type="ARBA" id="ARBA00023288"/>
    </source>
</evidence>
<reference evidence="32" key="2">
    <citation type="submission" date="2025-09" db="UniProtKB">
        <authorList>
            <consortium name="Ensembl"/>
        </authorList>
    </citation>
    <scope>IDENTIFICATION</scope>
</reference>
<evidence type="ECO:0000256" key="28">
    <source>
        <dbReference type="ARBA" id="ARBA00049273"/>
    </source>
</evidence>
<dbReference type="InterPro" id="IPR018497">
    <property type="entry name" value="Peptidase_M13_C"/>
</dbReference>
<evidence type="ECO:0000256" key="2">
    <source>
        <dbReference type="ARBA" id="ARBA00001947"/>
    </source>
</evidence>
<evidence type="ECO:0000256" key="11">
    <source>
        <dbReference type="ARBA" id="ARBA00022707"/>
    </source>
</evidence>
<reference evidence="32" key="1">
    <citation type="submission" date="2025-08" db="UniProtKB">
        <authorList>
            <consortium name="Ensembl"/>
        </authorList>
    </citation>
    <scope>IDENTIFICATION</scope>
</reference>
<evidence type="ECO:0000256" key="8">
    <source>
        <dbReference type="ARBA" id="ARBA00022553"/>
    </source>
</evidence>
<dbReference type="InterPro" id="IPR024079">
    <property type="entry name" value="MetalloPept_cat_dom_sf"/>
</dbReference>
<proteinExistence type="inferred from homology"/>
<evidence type="ECO:0000256" key="22">
    <source>
        <dbReference type="ARBA" id="ARBA00031127"/>
    </source>
</evidence>
<keyword evidence="10" id="KW-0812">Transmembrane</keyword>
<dbReference type="AlphaFoldDB" id="A0A8C5IMP4"/>
<evidence type="ECO:0000313" key="32">
    <source>
        <dbReference type="Ensembl" id="ENSJHYP00000004294.1"/>
    </source>
</evidence>
<evidence type="ECO:0000256" key="1">
    <source>
        <dbReference type="ARBA" id="ARBA00000716"/>
    </source>
</evidence>
<dbReference type="SUPFAM" id="SSF55486">
    <property type="entry name" value="Metalloproteases ('zincins'), catalytic domain"/>
    <property type="match status" value="1"/>
</dbReference>
<keyword evidence="21" id="KW-0449">Lipoprotein</keyword>
<keyword evidence="15" id="KW-0735">Signal-anchor</keyword>
<dbReference type="GO" id="GO:0016485">
    <property type="term" value="P:protein processing"/>
    <property type="evidence" value="ECO:0007669"/>
    <property type="project" value="TreeGrafter"/>
</dbReference>
<dbReference type="InterPro" id="IPR000718">
    <property type="entry name" value="Peptidase_M13"/>
</dbReference>
<evidence type="ECO:0000256" key="17">
    <source>
        <dbReference type="ARBA" id="ARBA00023049"/>
    </source>
</evidence>
<keyword evidence="16" id="KW-1133">Transmembrane helix</keyword>
<evidence type="ECO:0000256" key="13">
    <source>
        <dbReference type="ARBA" id="ARBA00022801"/>
    </source>
</evidence>
<dbReference type="GO" id="GO:0005886">
    <property type="term" value="C:plasma membrane"/>
    <property type="evidence" value="ECO:0007669"/>
    <property type="project" value="UniProtKB-SubCell"/>
</dbReference>
<keyword evidence="12" id="KW-0479">Metal-binding</keyword>